<reference evidence="4" key="1">
    <citation type="submission" date="2017-08" db="EMBL/GenBank/DDBJ databases">
        <title>A dynamic microbial community with high functional redundancy inhabits the cold, oxic subseafloor aquifer.</title>
        <authorList>
            <person name="Tully B.J."/>
            <person name="Wheat C.G."/>
            <person name="Glazer B.T."/>
            <person name="Huber J.A."/>
        </authorList>
    </citation>
    <scope>NUCLEOTIDE SEQUENCE [LARGE SCALE GENOMIC DNA]</scope>
</reference>
<evidence type="ECO:0000259" key="2">
    <source>
        <dbReference type="Pfam" id="PF13478"/>
    </source>
</evidence>
<accession>A0A2A5CGF2</accession>
<proteinExistence type="predicted"/>
<dbReference type="EMBL" id="NVWI01000002">
    <property type="protein sequence ID" value="PCJ42581.1"/>
    <property type="molecule type" value="Genomic_DNA"/>
</dbReference>
<dbReference type="Pfam" id="PF02625">
    <property type="entry name" value="XdhC_CoxI"/>
    <property type="match status" value="1"/>
</dbReference>
<dbReference type="InterPro" id="IPR052698">
    <property type="entry name" value="MoCofactor_Util/Proc"/>
</dbReference>
<dbReference type="Gene3D" id="3.40.50.720">
    <property type="entry name" value="NAD(P)-binding Rossmann-like Domain"/>
    <property type="match status" value="1"/>
</dbReference>
<organism evidence="3 4">
    <name type="scientific">SAR86 cluster bacterium</name>
    <dbReference type="NCBI Taxonomy" id="2030880"/>
    <lineage>
        <taxon>Bacteria</taxon>
        <taxon>Pseudomonadati</taxon>
        <taxon>Pseudomonadota</taxon>
        <taxon>Gammaproteobacteria</taxon>
        <taxon>SAR86 cluster</taxon>
    </lineage>
</organism>
<dbReference type="Proteomes" id="UP000228987">
    <property type="component" value="Unassembled WGS sequence"/>
</dbReference>
<comment type="caution">
    <text evidence="3">The sequence shown here is derived from an EMBL/GenBank/DDBJ whole genome shotgun (WGS) entry which is preliminary data.</text>
</comment>
<dbReference type="InterPro" id="IPR027051">
    <property type="entry name" value="XdhC_Rossmann_dom"/>
</dbReference>
<dbReference type="PANTHER" id="PTHR30388:SF4">
    <property type="entry name" value="MOLYBDENUM COFACTOR INSERTION CHAPERONE PAOD"/>
    <property type="match status" value="1"/>
</dbReference>
<name>A0A2A5CGF2_9GAMM</name>
<dbReference type="InterPro" id="IPR003777">
    <property type="entry name" value="XdhC_CoxI"/>
</dbReference>
<dbReference type="Pfam" id="PF13478">
    <property type="entry name" value="XdhC_C"/>
    <property type="match status" value="1"/>
</dbReference>
<evidence type="ECO:0008006" key="5">
    <source>
        <dbReference type="Google" id="ProtNLM"/>
    </source>
</evidence>
<protein>
    <recommendedName>
        <fullName evidence="5">Xanthine dehydrogenase</fullName>
    </recommendedName>
</protein>
<feature type="domain" description="XdhC Rossmann" evidence="2">
    <location>
        <begin position="167"/>
        <end position="308"/>
    </location>
</feature>
<sequence>MNSMDQQVIIQLSLWLKAGKQCWLCTIISTFGSSPRPVGSLLACNEDGQYCGSLSGGCVEDDLRESILKGELAKDKPERISYGVTAEDVLKLGLPCGGQLEVIIEPLNKAHTEIYQTLAESLANRTLITRVVDLNSGTAHIQHAAQSSILMVTEESMQHSYGPSFQLLLIGAVQVAYYLTEMAQGLDYEVAICDPRPELIETFPKQDIELSSAMPDDWLRSKNIDQQTAIVALCHDPRIDDMALMEALQLDAFYIGAMGSAKTTEKRKERLQMLDIPLDKIEKLHAPVGLDIGSKTPPEIALSILSELTMLRAKTRNLSRD</sequence>
<evidence type="ECO:0000313" key="4">
    <source>
        <dbReference type="Proteomes" id="UP000228987"/>
    </source>
</evidence>
<feature type="domain" description="XdhC- CoxI" evidence="1">
    <location>
        <begin position="15"/>
        <end position="83"/>
    </location>
</feature>
<dbReference type="PANTHER" id="PTHR30388">
    <property type="entry name" value="ALDEHYDE OXIDOREDUCTASE MOLYBDENUM COFACTOR ASSEMBLY PROTEIN"/>
    <property type="match status" value="1"/>
</dbReference>
<dbReference type="AlphaFoldDB" id="A0A2A5CGF2"/>
<gene>
    <name evidence="3" type="ORF">COA71_03455</name>
</gene>
<evidence type="ECO:0000313" key="3">
    <source>
        <dbReference type="EMBL" id="PCJ42581.1"/>
    </source>
</evidence>
<evidence type="ECO:0000259" key="1">
    <source>
        <dbReference type="Pfam" id="PF02625"/>
    </source>
</evidence>